<keyword evidence="13" id="KW-1185">Reference proteome</keyword>
<dbReference type="FunFam" id="3.40.850.10:FF:000044">
    <property type="entry name" value="p-loop containing nucleoside triphosphate hydrolases superfamily protein"/>
    <property type="match status" value="1"/>
</dbReference>
<feature type="region of interest" description="Disordered" evidence="9">
    <location>
        <begin position="909"/>
        <end position="1149"/>
    </location>
</feature>
<feature type="coiled-coil region" evidence="8">
    <location>
        <begin position="381"/>
        <end position="511"/>
    </location>
</feature>
<evidence type="ECO:0000256" key="5">
    <source>
        <dbReference type="ARBA" id="ARBA00023054"/>
    </source>
</evidence>
<feature type="region of interest" description="Disordered" evidence="9">
    <location>
        <begin position="144"/>
        <end position="177"/>
    </location>
</feature>
<dbReference type="EMBL" id="BDRX01000016">
    <property type="protein sequence ID" value="GBF90289.1"/>
    <property type="molecule type" value="Genomic_DNA"/>
</dbReference>
<dbReference type="InterPro" id="IPR027640">
    <property type="entry name" value="Kinesin-like_fam"/>
</dbReference>
<feature type="domain" description="Kinesin motor" evidence="11">
    <location>
        <begin position="511"/>
        <end position="836"/>
    </location>
</feature>
<evidence type="ECO:0000256" key="8">
    <source>
        <dbReference type="SAM" id="Coils"/>
    </source>
</evidence>
<evidence type="ECO:0000256" key="3">
    <source>
        <dbReference type="ARBA" id="ARBA00022741"/>
    </source>
</evidence>
<dbReference type="GO" id="GO:0003777">
    <property type="term" value="F:microtubule motor activity"/>
    <property type="evidence" value="ECO:0007669"/>
    <property type="project" value="InterPro"/>
</dbReference>
<protein>
    <submittedName>
        <fullName evidence="12">Kar3 type kinesin</fullName>
    </submittedName>
</protein>
<dbReference type="SMART" id="SM00129">
    <property type="entry name" value="KISc"/>
    <property type="match status" value="1"/>
</dbReference>
<evidence type="ECO:0000256" key="9">
    <source>
        <dbReference type="SAM" id="MobiDB-lite"/>
    </source>
</evidence>
<dbReference type="SUPFAM" id="SSF47576">
    <property type="entry name" value="Calponin-homology domain, CH-domain"/>
    <property type="match status" value="1"/>
</dbReference>
<dbReference type="PROSITE" id="PS50067">
    <property type="entry name" value="KINESIN_MOTOR_2"/>
    <property type="match status" value="1"/>
</dbReference>
<keyword evidence="4 7" id="KW-0067">ATP-binding</keyword>
<dbReference type="PANTHER" id="PTHR47972:SF28">
    <property type="entry name" value="KINESIN-LIKE PROTEIN KLP-3"/>
    <property type="match status" value="1"/>
</dbReference>
<dbReference type="Proteomes" id="UP000247498">
    <property type="component" value="Unassembled WGS sequence"/>
</dbReference>
<evidence type="ECO:0000256" key="2">
    <source>
        <dbReference type="ARBA" id="ARBA00022701"/>
    </source>
</evidence>
<dbReference type="InterPro" id="IPR001715">
    <property type="entry name" value="CH_dom"/>
</dbReference>
<feature type="compositionally biased region" description="Gly residues" evidence="9">
    <location>
        <begin position="1009"/>
        <end position="1018"/>
    </location>
</feature>
<proteinExistence type="inferred from homology"/>
<dbReference type="GO" id="GO:0007018">
    <property type="term" value="P:microtubule-based movement"/>
    <property type="evidence" value="ECO:0007669"/>
    <property type="project" value="InterPro"/>
</dbReference>
<evidence type="ECO:0000256" key="1">
    <source>
        <dbReference type="ARBA" id="ARBA00010899"/>
    </source>
</evidence>
<evidence type="ECO:0000259" key="10">
    <source>
        <dbReference type="PROSITE" id="PS50021"/>
    </source>
</evidence>
<comment type="caution">
    <text evidence="12">The sequence shown here is derived from an EMBL/GenBank/DDBJ whole genome shotgun (WGS) entry which is preliminary data.</text>
</comment>
<dbReference type="AlphaFoldDB" id="A0A2V0NSI5"/>
<evidence type="ECO:0000256" key="7">
    <source>
        <dbReference type="PROSITE-ProRule" id="PRU00283"/>
    </source>
</evidence>
<keyword evidence="3 7" id="KW-0547">Nucleotide-binding</keyword>
<sequence>MAASPGVARERAGKREAAAEYIQLVTGVAVPHGSDRELRAALADGVLLCEAVNTAFPRAVPQVLTQLDVEPGPAGLEEQRRRNVAACLAAIARVLPPGCGFSPADLECEAETERCRVVDTILLLRAAARGAAAAAPAGAARAAASSLAPQPAQQPSQQQAGASPAPERSSSGGGMPYCGTGELAILAHRASATPGGARSRAATPPARAVTPPGCGGGGAAGPLARGLQNPQHKPQQMTPQPYQQQQQQQQRGVSPLPPAHQQQPLDFSALAAAAAAAGMPGLPAPLPLAGRGLPGAAALQHCEMRSMQAVTGVTRLMQQCSSMLRERMYMGGPCGGGQLASASSSPVPFDPQQVLFPVVDGVLGQITGEYEKRLLAKDHELTAARERAAAAQREVAELRARMEQTAAESARGNAAAAHAAAAEAAAAAKAAGARAERLARELAAREEELSVLRGEADEGARARAAREAQLAAQLEAARRELDSLSDIHSRYRRVVEQNRELYNQVQDLKGNIRVYCRIRPPGLTGDASESCVDVSEEEDAIAVYNPAKDDHKEFRVNRVFDPAADQDGVYADTQPLVRSVLDGFNVCIFAYGQTGSGKTHTMSGTDPRRPEGRGINHRALDDLFSIRDARHGEVDYTITVQMLEIYNETLRDLLGDQGGAGGRLDILSTQASGCNVPGATQLEVTSSGDVVRLMARGAANRATSETKMNDRSSRSHQILTVIVDGVSHVTGSRSHGCLHLVDLAGSERVAKSEAAGERLVEAQHINRSLSALGDVMTALASHSSHVPFRNSKLTQLLQDSLCGQAKVAMFMHISPESSMYGESVSTLSFAKRVAEVTLGQAKRNVESGRVFKAEEALAAARSSARERDAQLRALQDSLAAQRREAAAAAAARDEALREALELRARLEGAKREAGECVAESPQSGGMAAAAPEAPAPAGAADRAPARDQGADAGCAAPALPAPPAASPLGRPPPGAASTPLPPRSGGFKPAASASKIPTPPSAGPPRAGSPGGCGGGSPFAGMLPTPREREASLSAARSPASSAAPSAAPSRQASAASLASERSWRRAGGAAGAAAPAAAAAVAAARPGGLASGGSASSSPSKFASASSARQAGTWGARQAATAAVGAAAGAAAPQSARATGAAAGGRWK</sequence>
<evidence type="ECO:0000313" key="13">
    <source>
        <dbReference type="Proteomes" id="UP000247498"/>
    </source>
</evidence>
<evidence type="ECO:0000256" key="4">
    <source>
        <dbReference type="ARBA" id="ARBA00022840"/>
    </source>
</evidence>
<keyword evidence="2" id="KW-0493">Microtubule</keyword>
<accession>A0A2V0NSI5</accession>
<dbReference type="InterPro" id="IPR036961">
    <property type="entry name" value="Kinesin_motor_dom_sf"/>
</dbReference>
<comment type="similarity">
    <text evidence="1">Belongs to the TRAFAC class myosin-kinesin ATPase superfamily. Kinesin family. KIN-14 subfamily.</text>
</comment>
<feature type="compositionally biased region" description="Low complexity" evidence="9">
    <location>
        <begin position="194"/>
        <end position="212"/>
    </location>
</feature>
<dbReference type="FunCoup" id="A0A2V0NSI5">
    <property type="interactions" value="163"/>
</dbReference>
<dbReference type="OrthoDB" id="3176171at2759"/>
<dbReference type="GO" id="GO:0008017">
    <property type="term" value="F:microtubule binding"/>
    <property type="evidence" value="ECO:0007669"/>
    <property type="project" value="InterPro"/>
</dbReference>
<dbReference type="Gene3D" id="3.40.850.10">
    <property type="entry name" value="Kinesin motor domain"/>
    <property type="match status" value="1"/>
</dbReference>
<evidence type="ECO:0000259" key="11">
    <source>
        <dbReference type="PROSITE" id="PS50067"/>
    </source>
</evidence>
<reference evidence="12 13" key="1">
    <citation type="journal article" date="2018" name="Sci. Rep.">
        <title>Raphidocelis subcapitata (=Pseudokirchneriella subcapitata) provides an insight into genome evolution and environmental adaptations in the Sphaeropleales.</title>
        <authorList>
            <person name="Suzuki S."/>
            <person name="Yamaguchi H."/>
            <person name="Nakajima N."/>
            <person name="Kawachi M."/>
        </authorList>
    </citation>
    <scope>NUCLEOTIDE SEQUENCE [LARGE SCALE GENOMIC DNA]</scope>
    <source>
        <strain evidence="12 13">NIES-35</strain>
    </source>
</reference>
<organism evidence="12 13">
    <name type="scientific">Raphidocelis subcapitata</name>
    <dbReference type="NCBI Taxonomy" id="307507"/>
    <lineage>
        <taxon>Eukaryota</taxon>
        <taxon>Viridiplantae</taxon>
        <taxon>Chlorophyta</taxon>
        <taxon>core chlorophytes</taxon>
        <taxon>Chlorophyceae</taxon>
        <taxon>CS clade</taxon>
        <taxon>Sphaeropleales</taxon>
        <taxon>Selenastraceae</taxon>
        <taxon>Raphidocelis</taxon>
    </lineage>
</organism>
<dbReference type="GO" id="GO:0005874">
    <property type="term" value="C:microtubule"/>
    <property type="evidence" value="ECO:0007669"/>
    <property type="project" value="UniProtKB-KW"/>
</dbReference>
<gene>
    <name evidence="12" type="ORF">Rsub_02395</name>
</gene>
<feature type="compositionally biased region" description="Pro residues" evidence="9">
    <location>
        <begin position="959"/>
        <end position="982"/>
    </location>
</feature>
<feature type="domain" description="Calponin-homology (CH)" evidence="10">
    <location>
        <begin position="12"/>
        <end position="129"/>
    </location>
</feature>
<dbReference type="CDD" id="cd21203">
    <property type="entry name" value="CH_AtKIN14-like"/>
    <property type="match status" value="1"/>
</dbReference>
<dbReference type="PROSITE" id="PS50021">
    <property type="entry name" value="CH"/>
    <property type="match status" value="1"/>
</dbReference>
<feature type="compositionally biased region" description="Low complexity" evidence="9">
    <location>
        <begin position="1032"/>
        <end position="1149"/>
    </location>
</feature>
<dbReference type="InterPro" id="IPR001752">
    <property type="entry name" value="Kinesin_motor_dom"/>
</dbReference>
<dbReference type="Gene3D" id="1.10.418.10">
    <property type="entry name" value="Calponin-like domain"/>
    <property type="match status" value="1"/>
</dbReference>
<dbReference type="PRINTS" id="PR00380">
    <property type="entry name" value="KINESINHEAVY"/>
</dbReference>
<feature type="compositionally biased region" description="Low complexity" evidence="9">
    <location>
        <begin position="234"/>
        <end position="250"/>
    </location>
</feature>
<feature type="region of interest" description="Disordered" evidence="9">
    <location>
        <begin position="191"/>
        <end position="261"/>
    </location>
</feature>
<keyword evidence="5 8" id="KW-0175">Coiled coil</keyword>
<feature type="compositionally biased region" description="Low complexity" evidence="9">
    <location>
        <begin position="927"/>
        <end position="942"/>
    </location>
</feature>
<feature type="compositionally biased region" description="Low complexity" evidence="9">
    <location>
        <begin position="144"/>
        <end position="166"/>
    </location>
</feature>
<keyword evidence="6 7" id="KW-0505">Motor protein</keyword>
<dbReference type="InterPro" id="IPR027417">
    <property type="entry name" value="P-loop_NTPase"/>
</dbReference>
<feature type="binding site" evidence="7">
    <location>
        <begin position="592"/>
        <end position="599"/>
    </location>
    <ligand>
        <name>ATP</name>
        <dbReference type="ChEBI" id="CHEBI:30616"/>
    </ligand>
</feature>
<dbReference type="PANTHER" id="PTHR47972">
    <property type="entry name" value="KINESIN-LIKE PROTEIN KLP-3"/>
    <property type="match status" value="1"/>
</dbReference>
<dbReference type="InParanoid" id="A0A2V0NSI5"/>
<evidence type="ECO:0000256" key="6">
    <source>
        <dbReference type="ARBA" id="ARBA00023175"/>
    </source>
</evidence>
<dbReference type="SUPFAM" id="SSF52540">
    <property type="entry name" value="P-loop containing nucleoside triphosphate hydrolases"/>
    <property type="match status" value="1"/>
</dbReference>
<dbReference type="InterPro" id="IPR036872">
    <property type="entry name" value="CH_dom_sf"/>
</dbReference>
<evidence type="ECO:0000313" key="12">
    <source>
        <dbReference type="EMBL" id="GBF90289.1"/>
    </source>
</evidence>
<dbReference type="Pfam" id="PF00225">
    <property type="entry name" value="Kinesin"/>
    <property type="match status" value="1"/>
</dbReference>
<dbReference type="GO" id="GO:0005524">
    <property type="term" value="F:ATP binding"/>
    <property type="evidence" value="ECO:0007669"/>
    <property type="project" value="UniProtKB-UniRule"/>
</dbReference>
<name>A0A2V0NSI5_9CHLO</name>
<dbReference type="STRING" id="307507.A0A2V0NSI5"/>